<dbReference type="SUPFAM" id="SSF52540">
    <property type="entry name" value="P-loop containing nucleoside triphosphate hydrolases"/>
    <property type="match status" value="1"/>
</dbReference>
<evidence type="ECO:0000259" key="3">
    <source>
        <dbReference type="PROSITE" id="PS50936"/>
    </source>
</evidence>
<organism evidence="4 5">
    <name type="scientific">Deinococcus marmoris</name>
    <dbReference type="NCBI Taxonomy" id="249408"/>
    <lineage>
        <taxon>Bacteria</taxon>
        <taxon>Thermotogati</taxon>
        <taxon>Deinococcota</taxon>
        <taxon>Deinococci</taxon>
        <taxon>Deinococcales</taxon>
        <taxon>Deinococcaceae</taxon>
        <taxon>Deinococcus</taxon>
    </lineage>
</organism>
<keyword evidence="2" id="KW-0378">Hydrolase</keyword>
<dbReference type="InterPro" id="IPR004881">
    <property type="entry name" value="Ribosome_biogen_GTPase_RsgA"/>
</dbReference>
<feature type="binding site" evidence="2">
    <location>
        <position position="330"/>
    </location>
    <ligand>
        <name>Zn(2+)</name>
        <dbReference type="ChEBI" id="CHEBI:29105"/>
    </ligand>
</feature>
<keyword evidence="2" id="KW-0342">GTP-binding</keyword>
<keyword evidence="1 2" id="KW-0690">Ribosome biogenesis</keyword>
<dbReference type="GO" id="GO:0042274">
    <property type="term" value="P:ribosomal small subunit biogenesis"/>
    <property type="evidence" value="ECO:0007669"/>
    <property type="project" value="UniProtKB-UniRule"/>
</dbReference>
<dbReference type="CDD" id="cd01854">
    <property type="entry name" value="YjeQ_EngC"/>
    <property type="match status" value="1"/>
</dbReference>
<keyword evidence="2" id="KW-0547">Nucleotide-binding</keyword>
<feature type="binding site" evidence="2">
    <location>
        <position position="322"/>
    </location>
    <ligand>
        <name>Zn(2+)</name>
        <dbReference type="ChEBI" id="CHEBI:29105"/>
    </ligand>
</feature>
<evidence type="ECO:0000313" key="4">
    <source>
        <dbReference type="EMBL" id="OLV17586.1"/>
    </source>
</evidence>
<proteinExistence type="inferred from homology"/>
<dbReference type="STRING" id="249408.BOO71_0008278"/>
<keyword evidence="2" id="KW-0963">Cytoplasm</keyword>
<feature type="binding site" evidence="2">
    <location>
        <position position="317"/>
    </location>
    <ligand>
        <name>Zn(2+)</name>
        <dbReference type="ChEBI" id="CHEBI:29105"/>
    </ligand>
</feature>
<comment type="similarity">
    <text evidence="2">Belongs to the TRAFAC class YlqF/YawG GTPase family. RsgA subfamily.</text>
</comment>
<dbReference type="NCBIfam" id="TIGR00157">
    <property type="entry name" value="ribosome small subunit-dependent GTPase A"/>
    <property type="match status" value="1"/>
</dbReference>
<feature type="binding site" evidence="2">
    <location>
        <position position="324"/>
    </location>
    <ligand>
        <name>Zn(2+)</name>
        <dbReference type="ChEBI" id="CHEBI:29105"/>
    </ligand>
</feature>
<dbReference type="PANTHER" id="PTHR32120">
    <property type="entry name" value="SMALL RIBOSOMAL SUBUNIT BIOGENESIS GTPASE RSGA"/>
    <property type="match status" value="1"/>
</dbReference>
<evidence type="ECO:0000256" key="2">
    <source>
        <dbReference type="HAMAP-Rule" id="MF_01820"/>
    </source>
</evidence>
<keyword evidence="5" id="KW-1185">Reference proteome</keyword>
<dbReference type="EMBL" id="MSTI01000093">
    <property type="protein sequence ID" value="OLV17586.1"/>
    <property type="molecule type" value="Genomic_DNA"/>
</dbReference>
<dbReference type="GO" id="GO:0019843">
    <property type="term" value="F:rRNA binding"/>
    <property type="evidence" value="ECO:0007669"/>
    <property type="project" value="UniProtKB-KW"/>
</dbReference>
<comment type="function">
    <text evidence="2">One of several proteins that assist in the late maturation steps of the functional core of the 30S ribosomal subunit. Helps release RbfA from mature subunits. May play a role in the assembly of ribosomal proteins into the subunit. Circularly permuted GTPase that catalyzes slow GTP hydrolysis, GTPase activity is stimulated by the 30S ribosomal subunit.</text>
</comment>
<dbReference type="PANTHER" id="PTHR32120:SF10">
    <property type="entry name" value="SMALL RIBOSOMAL SUBUNIT BIOGENESIS GTPASE RSGA"/>
    <property type="match status" value="1"/>
</dbReference>
<feature type="binding site" evidence="2">
    <location>
        <begin position="239"/>
        <end position="247"/>
    </location>
    <ligand>
        <name>GTP</name>
        <dbReference type="ChEBI" id="CHEBI:37565"/>
    </ligand>
</feature>
<evidence type="ECO:0000256" key="1">
    <source>
        <dbReference type="ARBA" id="ARBA00022517"/>
    </source>
</evidence>
<dbReference type="eggNOG" id="COG1162">
    <property type="taxonomic scope" value="Bacteria"/>
</dbReference>
<dbReference type="EC" id="3.6.1.-" evidence="2"/>
<feature type="binding site" evidence="2">
    <location>
        <begin position="182"/>
        <end position="185"/>
    </location>
    <ligand>
        <name>GTP</name>
        <dbReference type="ChEBI" id="CHEBI:37565"/>
    </ligand>
</feature>
<keyword evidence="2" id="KW-0694">RNA-binding</keyword>
<dbReference type="InterPro" id="IPR027417">
    <property type="entry name" value="P-loop_NTPase"/>
</dbReference>
<dbReference type="Pfam" id="PF03193">
    <property type="entry name" value="RsgA_GTPase"/>
    <property type="match status" value="1"/>
</dbReference>
<sequence>MQGWNFPQRLYFFRSAAMSSELDLLALEALGWGPDFGDAYQTFRAALSPGEQQRVTPVRVVGVQRQTFQVRGVDGEQEARLAGASRHSGALTPAIGDWCVLEAASDGSGRLLEVLPRRTTFARALGGEEGKRAGAVRQQVIAANVDLVLIVTSPDLDFDLERLERYVLAVQHSGARPVLVLNKADLHAQADWWVEQLRSLGPDLEIHVTSAQASQEPGSQGLESVRGLLTPGVTLALIGSSGVGKSTLTNALLGRPAAPTGEVRASDQQGRHTTTSRTLYAVPGGGLLIDNPGLRDIAVWDADAAGFEDLEALATQCRFRKCTHTTEPGCAVQAAVRAGEVSAARLAAFQKQSGRRGRR</sequence>
<comment type="subunit">
    <text evidence="2">Monomer. Associates with 30S ribosomal subunit, binds 16S rRNA.</text>
</comment>
<keyword evidence="2" id="KW-0699">rRNA-binding</keyword>
<dbReference type="HAMAP" id="MF_01820">
    <property type="entry name" value="GTPase_RsgA"/>
    <property type="match status" value="1"/>
</dbReference>
<dbReference type="GO" id="GO:0003924">
    <property type="term" value="F:GTPase activity"/>
    <property type="evidence" value="ECO:0007669"/>
    <property type="project" value="UniProtKB-UniRule"/>
</dbReference>
<gene>
    <name evidence="2" type="primary">rsgA</name>
    <name evidence="4" type="ORF">BOO71_0008278</name>
</gene>
<dbReference type="GO" id="GO:0005525">
    <property type="term" value="F:GTP binding"/>
    <property type="evidence" value="ECO:0007669"/>
    <property type="project" value="UniProtKB-UniRule"/>
</dbReference>
<keyword evidence="2" id="KW-0862">Zinc</keyword>
<dbReference type="PROSITE" id="PS50936">
    <property type="entry name" value="ENGC_GTPASE"/>
    <property type="match status" value="1"/>
</dbReference>
<dbReference type="AlphaFoldDB" id="A0A1U7NXE8"/>
<dbReference type="InterPro" id="IPR010914">
    <property type="entry name" value="RsgA_GTPase_dom"/>
</dbReference>
<comment type="caution">
    <text evidence="4">The sequence shown here is derived from an EMBL/GenBank/DDBJ whole genome shotgun (WGS) entry which is preliminary data.</text>
</comment>
<feature type="domain" description="EngC GTPase" evidence="3">
    <location>
        <begin position="143"/>
        <end position="295"/>
    </location>
</feature>
<dbReference type="Gene3D" id="1.10.40.50">
    <property type="entry name" value="Probable gtpase engc, domain 3"/>
    <property type="match status" value="1"/>
</dbReference>
<dbReference type="Proteomes" id="UP000186607">
    <property type="component" value="Unassembled WGS sequence"/>
</dbReference>
<dbReference type="GO" id="GO:0046872">
    <property type="term" value="F:metal ion binding"/>
    <property type="evidence" value="ECO:0007669"/>
    <property type="project" value="UniProtKB-KW"/>
</dbReference>
<dbReference type="Gene3D" id="3.40.50.300">
    <property type="entry name" value="P-loop containing nucleotide triphosphate hydrolases"/>
    <property type="match status" value="1"/>
</dbReference>
<dbReference type="GO" id="GO:0005737">
    <property type="term" value="C:cytoplasm"/>
    <property type="evidence" value="ECO:0007669"/>
    <property type="project" value="UniProtKB-SubCell"/>
</dbReference>
<reference evidence="4 5" key="1">
    <citation type="submission" date="2017-01" db="EMBL/GenBank/DDBJ databases">
        <title>Genome Analysis of Deinococcus marmoris KOPRI26562.</title>
        <authorList>
            <person name="Kim J.H."/>
            <person name="Oh H.-M."/>
        </authorList>
    </citation>
    <scope>NUCLEOTIDE SEQUENCE [LARGE SCALE GENOMIC DNA]</scope>
    <source>
        <strain evidence="4 5">KOPRI26562</strain>
    </source>
</reference>
<accession>A0A1U7NXE8</accession>
<comment type="cofactor">
    <cofactor evidence="2">
        <name>Zn(2+)</name>
        <dbReference type="ChEBI" id="CHEBI:29105"/>
    </cofactor>
    <text evidence="2">Binds 1 zinc ion per subunit.</text>
</comment>
<comment type="subcellular location">
    <subcellularLocation>
        <location evidence="2">Cytoplasm</location>
    </subcellularLocation>
</comment>
<protein>
    <recommendedName>
        <fullName evidence="2">Small ribosomal subunit biogenesis GTPase RsgA</fullName>
        <ecNumber evidence="2">3.6.1.-</ecNumber>
    </recommendedName>
</protein>
<name>A0A1U7NXE8_9DEIO</name>
<evidence type="ECO:0000313" key="5">
    <source>
        <dbReference type="Proteomes" id="UP000186607"/>
    </source>
</evidence>
<keyword evidence="2" id="KW-0479">Metal-binding</keyword>